<organism evidence="1 2">
    <name type="scientific">Blautia obeum</name>
    <dbReference type="NCBI Taxonomy" id="40520"/>
    <lineage>
        <taxon>Bacteria</taxon>
        <taxon>Bacillati</taxon>
        <taxon>Bacillota</taxon>
        <taxon>Clostridia</taxon>
        <taxon>Lachnospirales</taxon>
        <taxon>Lachnospiraceae</taxon>
        <taxon>Blautia</taxon>
    </lineage>
</organism>
<accession>A0A414SK60</accession>
<dbReference type="RefSeq" id="WP_118197292.1">
    <property type="nucleotide sequence ID" value="NZ_QRHZ01000001.1"/>
</dbReference>
<dbReference type="AlphaFoldDB" id="A0A414SK60"/>
<reference evidence="1 2" key="1">
    <citation type="submission" date="2018-08" db="EMBL/GenBank/DDBJ databases">
        <title>A genome reference for cultivated species of the human gut microbiota.</title>
        <authorList>
            <person name="Zou Y."/>
            <person name="Xue W."/>
            <person name="Luo G."/>
        </authorList>
    </citation>
    <scope>NUCLEOTIDE SEQUENCE [LARGE SCALE GENOMIC DNA]</scope>
    <source>
        <strain evidence="1 2">AM22-9LB</strain>
    </source>
</reference>
<evidence type="ECO:0000313" key="2">
    <source>
        <dbReference type="Proteomes" id="UP000284220"/>
    </source>
</evidence>
<proteinExistence type="predicted"/>
<gene>
    <name evidence="1" type="ORF">DW272_01845</name>
</gene>
<dbReference type="EMBL" id="QRHZ01000001">
    <property type="protein sequence ID" value="RHG19970.1"/>
    <property type="molecule type" value="Genomic_DNA"/>
</dbReference>
<dbReference type="Proteomes" id="UP000284220">
    <property type="component" value="Unassembled WGS sequence"/>
</dbReference>
<comment type="caution">
    <text evidence="1">The sequence shown here is derived from an EMBL/GenBank/DDBJ whole genome shotgun (WGS) entry which is preliminary data.</text>
</comment>
<sequence length="82" mass="9817">MENNVKKTRKYYRVKVKRIPPHYPINTSYYYEEDVWAYSKDGAINKINRTHKNSFGNHIPCEVAEISKEDFRGDKIIKHITE</sequence>
<name>A0A414SK60_9FIRM</name>
<protein>
    <submittedName>
        <fullName evidence="1">Uncharacterized protein</fullName>
    </submittedName>
</protein>
<evidence type="ECO:0000313" key="1">
    <source>
        <dbReference type="EMBL" id="RHG19970.1"/>
    </source>
</evidence>